<evidence type="ECO:0000259" key="7">
    <source>
        <dbReference type="Pfam" id="PF00808"/>
    </source>
</evidence>
<feature type="domain" description="Transcription factor CBF/NF-Y/archaeal histone" evidence="7">
    <location>
        <begin position="26"/>
        <end position="87"/>
    </location>
</feature>
<evidence type="ECO:0000256" key="6">
    <source>
        <dbReference type="ARBA" id="ARBA00038129"/>
    </source>
</evidence>
<comment type="similarity">
    <text evidence="6">Belongs to the NFYC/HAP5 subunit family.</text>
</comment>
<dbReference type="GO" id="GO:0000978">
    <property type="term" value="F:RNA polymerase II cis-regulatory region sequence-specific DNA binding"/>
    <property type="evidence" value="ECO:0007669"/>
    <property type="project" value="TreeGrafter"/>
</dbReference>
<dbReference type="InterPro" id="IPR003958">
    <property type="entry name" value="CBFA_NFYB_domain"/>
</dbReference>
<evidence type="ECO:0000313" key="8">
    <source>
        <dbReference type="EMBL" id="ESU37096.1"/>
    </source>
</evidence>
<dbReference type="VEuPathDB" id="GiardiaDB:GL50581_1665"/>
<dbReference type="GO" id="GO:0000981">
    <property type="term" value="F:DNA-binding transcription factor activity, RNA polymerase II-specific"/>
    <property type="evidence" value="ECO:0007669"/>
    <property type="project" value="TreeGrafter"/>
</dbReference>
<evidence type="ECO:0000256" key="1">
    <source>
        <dbReference type="ARBA" id="ARBA00004123"/>
    </source>
</evidence>
<keyword evidence="4" id="KW-0804">Transcription</keyword>
<name>V6TE28_GIAIN</name>
<evidence type="ECO:0000256" key="5">
    <source>
        <dbReference type="ARBA" id="ARBA00023242"/>
    </source>
</evidence>
<dbReference type="EMBL" id="AHGT01000033">
    <property type="protein sequence ID" value="ESU37096.1"/>
    <property type="molecule type" value="Genomic_DNA"/>
</dbReference>
<proteinExistence type="inferred from homology"/>
<keyword evidence="5" id="KW-0539">Nucleus</keyword>
<dbReference type="PANTHER" id="PTHR10252:SF8">
    <property type="entry name" value="NUCLEAR TRANSCRIPTION FACTOR Y SUBUNIT GAMMA"/>
    <property type="match status" value="1"/>
</dbReference>
<dbReference type="Gene3D" id="1.10.20.10">
    <property type="entry name" value="Histone, subunit A"/>
    <property type="match status" value="1"/>
</dbReference>
<dbReference type="InterPro" id="IPR009072">
    <property type="entry name" value="Histone-fold"/>
</dbReference>
<organism evidence="8 9">
    <name type="scientific">Giardia intestinalis</name>
    <name type="common">Giardia lamblia</name>
    <dbReference type="NCBI Taxonomy" id="5741"/>
    <lineage>
        <taxon>Eukaryota</taxon>
        <taxon>Metamonada</taxon>
        <taxon>Diplomonadida</taxon>
        <taxon>Hexamitidae</taxon>
        <taxon>Giardiinae</taxon>
        <taxon>Giardia</taxon>
    </lineage>
</organism>
<accession>V6TE28</accession>
<dbReference type="Pfam" id="PF00808">
    <property type="entry name" value="CBFD_NFYB_HMF"/>
    <property type="match status" value="1"/>
</dbReference>
<dbReference type="AlphaFoldDB" id="V6TE28"/>
<dbReference type="GO" id="GO:0046982">
    <property type="term" value="F:protein heterodimerization activity"/>
    <property type="evidence" value="ECO:0007669"/>
    <property type="project" value="InterPro"/>
</dbReference>
<evidence type="ECO:0000256" key="4">
    <source>
        <dbReference type="ARBA" id="ARBA00023163"/>
    </source>
</evidence>
<dbReference type="VEuPathDB" id="GiardiaDB:DHA2_14553"/>
<dbReference type="VEuPathDB" id="GiardiaDB:QR46_1880"/>
<evidence type="ECO:0000313" key="9">
    <source>
        <dbReference type="Proteomes" id="UP000018320"/>
    </source>
</evidence>
<dbReference type="VEuPathDB" id="GiardiaDB:GL50803_0014553"/>
<dbReference type="InterPro" id="IPR050568">
    <property type="entry name" value="Transcr_DNA_Rep_Reg"/>
</dbReference>
<dbReference type="GO" id="GO:0005634">
    <property type="term" value="C:nucleus"/>
    <property type="evidence" value="ECO:0007669"/>
    <property type="project" value="UniProtKB-SubCell"/>
</dbReference>
<reference evidence="9" key="1">
    <citation type="submission" date="2012-02" db="EMBL/GenBank/DDBJ databases">
        <title>Genome sequencing of Giardia lamblia Genotypes A2 and B isolates (DH and GS) and comparative analysis with the genomes of Genotypes A1 and E (WB and Pig).</title>
        <authorList>
            <person name="Adam R."/>
            <person name="Dahlstrom E."/>
            <person name="Martens C."/>
            <person name="Bruno D."/>
            <person name="Barbian K."/>
            <person name="Porcella S.F."/>
            <person name="Nash T."/>
        </authorList>
    </citation>
    <scope>NUCLEOTIDE SEQUENCE</scope>
    <source>
        <strain evidence="9">DH</strain>
    </source>
</reference>
<protein>
    <submittedName>
        <fullName evidence="8">Histone-like transcription factor, CBF/NF-Y family protein</fullName>
    </submittedName>
</protein>
<dbReference type="Proteomes" id="UP000018320">
    <property type="component" value="Unassembled WGS sequence"/>
</dbReference>
<evidence type="ECO:0000256" key="2">
    <source>
        <dbReference type="ARBA" id="ARBA00023015"/>
    </source>
</evidence>
<reference evidence="8 9" key="2">
    <citation type="journal article" date="2013" name="Genome Biol. Evol.">
        <title>Genome sequencing of Giardia lamblia genotypes A2 and B isolates (DH and GS) and comparative analysis with the genomes of genotypes A1 and E (WB and Pig).</title>
        <authorList>
            <person name="Adam R.D."/>
            <person name="Dahlstrom E.W."/>
            <person name="Martens C.A."/>
            <person name="Bruno D.P."/>
            <person name="Barbian K.D."/>
            <person name="Ricklefs S.M."/>
            <person name="Hernandez M.M."/>
            <person name="Narla N.P."/>
            <person name="Patel R.B."/>
            <person name="Porcella S.F."/>
            <person name="Nash T.E."/>
        </authorList>
    </citation>
    <scope>NUCLEOTIDE SEQUENCE [LARGE SCALE GENOMIC DNA]</scope>
    <source>
        <strain evidence="8 9">DH</strain>
    </source>
</reference>
<dbReference type="SUPFAM" id="SSF47113">
    <property type="entry name" value="Histone-fold"/>
    <property type="match status" value="1"/>
</dbReference>
<keyword evidence="2" id="KW-0805">Transcription regulation</keyword>
<comment type="subcellular location">
    <subcellularLocation>
        <location evidence="1">Nucleus</location>
    </subcellularLocation>
</comment>
<gene>
    <name evidence="8" type="ORF">DHA2_14553</name>
</gene>
<keyword evidence="3" id="KW-0238">DNA-binding</keyword>
<dbReference type="PANTHER" id="PTHR10252">
    <property type="entry name" value="HISTONE-LIKE TRANSCRIPTION FACTOR CCAAT-RELATED"/>
    <property type="match status" value="1"/>
</dbReference>
<sequence>MALMEYDNTDFLIAFMDTHSKDAVRRLPISRVRAICRTVPTITLLSAEAPLLISRLAELFIADVTNQSYQMAIRSNATTVTEDDVAHVFNVTPEYDFLAILRALRKNTNDSASEKEE</sequence>
<comment type="caution">
    <text evidence="8">The sequence shown here is derived from an EMBL/GenBank/DDBJ whole genome shotgun (WGS) entry which is preliminary data.</text>
</comment>
<evidence type="ECO:0000256" key="3">
    <source>
        <dbReference type="ARBA" id="ARBA00023125"/>
    </source>
</evidence>